<dbReference type="RefSeq" id="WP_376894439.1">
    <property type="nucleotide sequence ID" value="NZ_JBHULS010000005.1"/>
</dbReference>
<evidence type="ECO:0000313" key="3">
    <source>
        <dbReference type="Proteomes" id="UP001597472"/>
    </source>
</evidence>
<comment type="caution">
    <text evidence="2">The sequence shown here is derived from an EMBL/GenBank/DDBJ whole genome shotgun (WGS) entry which is preliminary data.</text>
</comment>
<keyword evidence="3" id="KW-1185">Reference proteome</keyword>
<organism evidence="2 3">
    <name type="scientific">Bizionia sediminis</name>
    <dbReference type="NCBI Taxonomy" id="1737064"/>
    <lineage>
        <taxon>Bacteria</taxon>
        <taxon>Pseudomonadati</taxon>
        <taxon>Bacteroidota</taxon>
        <taxon>Flavobacteriia</taxon>
        <taxon>Flavobacteriales</taxon>
        <taxon>Flavobacteriaceae</taxon>
        <taxon>Bizionia</taxon>
    </lineage>
</organism>
<proteinExistence type="predicted"/>
<reference evidence="3" key="1">
    <citation type="journal article" date="2019" name="Int. J. Syst. Evol. Microbiol.">
        <title>The Global Catalogue of Microorganisms (GCM) 10K type strain sequencing project: providing services to taxonomists for standard genome sequencing and annotation.</title>
        <authorList>
            <consortium name="The Broad Institute Genomics Platform"/>
            <consortium name="The Broad Institute Genome Sequencing Center for Infectious Disease"/>
            <person name="Wu L."/>
            <person name="Ma J."/>
        </authorList>
    </citation>
    <scope>NUCLEOTIDE SEQUENCE [LARGE SCALE GENOMIC DNA]</scope>
    <source>
        <strain evidence="3">KCTC 42587</strain>
    </source>
</reference>
<evidence type="ECO:0008006" key="4">
    <source>
        <dbReference type="Google" id="ProtNLM"/>
    </source>
</evidence>
<feature type="region of interest" description="Disordered" evidence="1">
    <location>
        <begin position="127"/>
        <end position="185"/>
    </location>
</feature>
<gene>
    <name evidence="2" type="ORF">ACFSQP_11120</name>
</gene>
<feature type="compositionally biased region" description="Polar residues" evidence="1">
    <location>
        <begin position="219"/>
        <end position="243"/>
    </location>
</feature>
<name>A0ABW5KV89_9FLAO</name>
<evidence type="ECO:0000313" key="2">
    <source>
        <dbReference type="EMBL" id="MFD2552369.1"/>
    </source>
</evidence>
<feature type="region of interest" description="Disordered" evidence="1">
    <location>
        <begin position="217"/>
        <end position="245"/>
    </location>
</feature>
<dbReference type="EMBL" id="JBHULS010000005">
    <property type="protein sequence ID" value="MFD2552369.1"/>
    <property type="molecule type" value="Genomic_DNA"/>
</dbReference>
<protein>
    <recommendedName>
        <fullName evidence="4">Tetratricopeptide repeat protein</fullName>
    </recommendedName>
</protein>
<sequence>MTASEFYSIIQNPQQVTPEQTNQLAAIVAKYPYFQAARASYLKGLKNKSSVKYNNALKVTAAYTTDRSVLFDFITSEVFLQNDISQHIKKHQNHLNQVQVTTEIVAANNKQRIDSLLNKQITETEGTLDPELFQPISGAQPNRPSKQAAPITETANKPTDAHSIDTANSVSRTPENRSENTDKPEDILKLGQPLQFNPNEKHSFNEWLSLTRFEPINRADSQNPPQKTASKTASNTSGNASLKQNKRLKKFDLIDQFISKNPKLKPTKTSATTTNIAEAQMIQPEALMTETLARIYVEQKNYKKAIQSYNILSLKYPEKSGFFADQIKAVKKLQEQNNQ</sequence>
<dbReference type="Proteomes" id="UP001597472">
    <property type="component" value="Unassembled WGS sequence"/>
</dbReference>
<feature type="compositionally biased region" description="Basic and acidic residues" evidence="1">
    <location>
        <begin position="174"/>
        <end position="185"/>
    </location>
</feature>
<evidence type="ECO:0000256" key="1">
    <source>
        <dbReference type="SAM" id="MobiDB-lite"/>
    </source>
</evidence>
<accession>A0ABW5KV89</accession>